<dbReference type="PANTHER" id="PTHR36838">
    <property type="entry name" value="AUXIN EFFLUX CARRIER FAMILY PROTEIN"/>
    <property type="match status" value="1"/>
</dbReference>
<evidence type="ECO:0000256" key="5">
    <source>
        <dbReference type="ARBA" id="ARBA00022692"/>
    </source>
</evidence>
<dbReference type="InterPro" id="IPR038770">
    <property type="entry name" value="Na+/solute_symporter_sf"/>
</dbReference>
<evidence type="ECO:0000313" key="10">
    <source>
        <dbReference type="Proteomes" id="UP000680279"/>
    </source>
</evidence>
<name>A0ABQ4K9C9_9BACI</name>
<feature type="transmembrane region" description="Helical" evidence="8">
    <location>
        <begin position="162"/>
        <end position="182"/>
    </location>
</feature>
<dbReference type="Gene3D" id="1.20.1530.20">
    <property type="match status" value="1"/>
</dbReference>
<evidence type="ECO:0000256" key="3">
    <source>
        <dbReference type="ARBA" id="ARBA00022448"/>
    </source>
</evidence>
<proteinExistence type="inferred from homology"/>
<gene>
    <name evidence="9" type="ORF">J1TS3_29610</name>
</gene>
<dbReference type="Proteomes" id="UP000680279">
    <property type="component" value="Unassembled WGS sequence"/>
</dbReference>
<comment type="subcellular location">
    <subcellularLocation>
        <location evidence="1">Cell membrane</location>
        <topology evidence="1">Multi-pass membrane protein</topology>
    </subcellularLocation>
</comment>
<keyword evidence="4" id="KW-1003">Cell membrane</keyword>
<evidence type="ECO:0000256" key="8">
    <source>
        <dbReference type="SAM" id="Phobius"/>
    </source>
</evidence>
<protein>
    <submittedName>
        <fullName evidence="9">Transporter</fullName>
    </submittedName>
</protein>
<feature type="transmembrane region" description="Helical" evidence="8">
    <location>
        <begin position="67"/>
        <end position="88"/>
    </location>
</feature>
<dbReference type="EMBL" id="BOQT01000011">
    <property type="protein sequence ID" value="GIN21827.1"/>
    <property type="molecule type" value="Genomic_DNA"/>
</dbReference>
<feature type="transmembrane region" description="Helical" evidence="8">
    <location>
        <begin position="128"/>
        <end position="150"/>
    </location>
</feature>
<dbReference type="InterPro" id="IPR004776">
    <property type="entry name" value="Mem_transp_PIN-like"/>
</dbReference>
<dbReference type="PANTHER" id="PTHR36838:SF1">
    <property type="entry name" value="SLR1864 PROTEIN"/>
    <property type="match status" value="1"/>
</dbReference>
<feature type="transmembrane region" description="Helical" evidence="8">
    <location>
        <begin position="227"/>
        <end position="249"/>
    </location>
</feature>
<comment type="similarity">
    <text evidence="2">Belongs to the auxin efflux carrier (TC 2.A.69) family.</text>
</comment>
<evidence type="ECO:0000256" key="7">
    <source>
        <dbReference type="ARBA" id="ARBA00023136"/>
    </source>
</evidence>
<keyword evidence="6 8" id="KW-1133">Transmembrane helix</keyword>
<accession>A0ABQ4K9C9</accession>
<organism evidence="9 10">
    <name type="scientific">Siminovitchia fordii</name>
    <dbReference type="NCBI Taxonomy" id="254759"/>
    <lineage>
        <taxon>Bacteria</taxon>
        <taxon>Bacillati</taxon>
        <taxon>Bacillota</taxon>
        <taxon>Bacilli</taxon>
        <taxon>Bacillales</taxon>
        <taxon>Bacillaceae</taxon>
        <taxon>Siminovitchia</taxon>
    </lineage>
</organism>
<feature type="transmembrane region" description="Helical" evidence="8">
    <location>
        <begin position="202"/>
        <end position="220"/>
    </location>
</feature>
<evidence type="ECO:0000256" key="2">
    <source>
        <dbReference type="ARBA" id="ARBA00010145"/>
    </source>
</evidence>
<feature type="transmembrane region" description="Helical" evidence="8">
    <location>
        <begin position="100"/>
        <end position="122"/>
    </location>
</feature>
<feature type="transmembrane region" description="Helical" evidence="8">
    <location>
        <begin position="35"/>
        <end position="55"/>
    </location>
</feature>
<keyword evidence="7 8" id="KW-0472">Membrane</keyword>
<keyword evidence="5 8" id="KW-0812">Transmembrane</keyword>
<feature type="transmembrane region" description="Helical" evidence="8">
    <location>
        <begin position="287"/>
        <end position="311"/>
    </location>
</feature>
<feature type="transmembrane region" description="Helical" evidence="8">
    <location>
        <begin position="6"/>
        <end position="23"/>
    </location>
</feature>
<evidence type="ECO:0000256" key="4">
    <source>
        <dbReference type="ARBA" id="ARBA00022475"/>
    </source>
</evidence>
<dbReference type="Pfam" id="PF03547">
    <property type="entry name" value="Mem_trans"/>
    <property type="match status" value="1"/>
</dbReference>
<feature type="transmembrane region" description="Helical" evidence="8">
    <location>
        <begin position="255"/>
        <end position="275"/>
    </location>
</feature>
<evidence type="ECO:0000313" key="9">
    <source>
        <dbReference type="EMBL" id="GIN21827.1"/>
    </source>
</evidence>
<dbReference type="RefSeq" id="WP_018706919.1">
    <property type="nucleotide sequence ID" value="NZ_BOQT01000011.1"/>
</dbReference>
<keyword evidence="10" id="KW-1185">Reference proteome</keyword>
<comment type="caution">
    <text evidence="9">The sequence shown here is derived from an EMBL/GenBank/DDBJ whole genome shotgun (WGS) entry which is preliminary data.</text>
</comment>
<reference evidence="9 10" key="1">
    <citation type="submission" date="2021-03" db="EMBL/GenBank/DDBJ databases">
        <title>Antimicrobial resistance genes in bacteria isolated from Japanese honey, and their potential for conferring macrolide and lincosamide resistance in the American foulbrood pathogen Paenibacillus larvae.</title>
        <authorList>
            <person name="Okamoto M."/>
            <person name="Kumagai M."/>
            <person name="Kanamori H."/>
            <person name="Takamatsu D."/>
        </authorList>
    </citation>
    <scope>NUCLEOTIDE SEQUENCE [LARGE SCALE GENOMIC DNA]</scope>
    <source>
        <strain evidence="9 10">J1TS3</strain>
    </source>
</reference>
<evidence type="ECO:0000256" key="6">
    <source>
        <dbReference type="ARBA" id="ARBA00022989"/>
    </source>
</evidence>
<evidence type="ECO:0000256" key="1">
    <source>
        <dbReference type="ARBA" id="ARBA00004651"/>
    </source>
</evidence>
<sequence length="317" mass="35181">MISSGVFFQEMLILYCIAFLGWAARKRNILGQGSVAVLTQLLLYITLPALILHSLNIRLSLEFMKDFIWLMTMSAYICILSAIVAAYFSRKSRLPAQQKSVFESLMIFGNQGFIGYAVSFILLEEKGIIYLTIFNVCYLIFIWAYGIHLFTRKKDAVNWRAVFVNPGILSTAAGLILLFLPFGWPAFIAGTLESVGKMTVPLSMILVGALVANVKAQAFFSSLKNTFLWRASFIRLLLIPLLLLPFIAMPVPPPVLLTAFIVSGMPSAPTICIYVQKYGGDSLFASLGVLITTALCIMTIPLLCLFIAYTYQLLASY</sequence>
<keyword evidence="3" id="KW-0813">Transport</keyword>